<dbReference type="OrthoDB" id="6309046at2"/>
<evidence type="ECO:0000259" key="1">
    <source>
        <dbReference type="Pfam" id="PF13454"/>
    </source>
</evidence>
<dbReference type="InterPro" id="IPR052189">
    <property type="entry name" value="L-asp_N-monooxygenase_NS-form"/>
</dbReference>
<keyword evidence="3" id="KW-1185">Reference proteome</keyword>
<reference evidence="2 3" key="1">
    <citation type="submission" date="2016-11" db="EMBL/GenBank/DDBJ databases">
        <authorList>
            <person name="Jaros S."/>
            <person name="Januszkiewicz K."/>
            <person name="Wedrychowicz H."/>
        </authorList>
    </citation>
    <scope>NUCLEOTIDE SEQUENCE [LARGE SCALE GENOMIC DNA]</scope>
    <source>
        <strain evidence="2 3">DSM 21425</strain>
    </source>
</reference>
<accession>A0A1M6BL60</accession>
<dbReference type="PANTHER" id="PTHR40254">
    <property type="entry name" value="BLR0577 PROTEIN"/>
    <property type="match status" value="1"/>
</dbReference>
<feature type="domain" description="FAD-dependent urate hydroxylase HpyO/Asp monooxygenase CreE-like FAD/NAD(P)-binding" evidence="1">
    <location>
        <begin position="13"/>
        <end position="179"/>
    </location>
</feature>
<dbReference type="Proteomes" id="UP000184225">
    <property type="component" value="Unassembled WGS sequence"/>
</dbReference>
<dbReference type="RefSeq" id="WP_073148220.1">
    <property type="nucleotide sequence ID" value="NZ_FQYY01000002.1"/>
</dbReference>
<protein>
    <submittedName>
        <fullName evidence="2">FAD-NAD(P)-binding</fullName>
    </submittedName>
</protein>
<dbReference type="STRING" id="579105.SAMN04488096_102109"/>
<dbReference type="PANTHER" id="PTHR40254:SF1">
    <property type="entry name" value="BLR0577 PROTEIN"/>
    <property type="match status" value="1"/>
</dbReference>
<name>A0A1M6BL60_9FLAO</name>
<dbReference type="AlphaFoldDB" id="A0A1M6BL60"/>
<proteinExistence type="predicted"/>
<dbReference type="Pfam" id="PF13454">
    <property type="entry name" value="NAD_binding_9"/>
    <property type="match status" value="1"/>
</dbReference>
<dbReference type="EMBL" id="FQYY01000002">
    <property type="protein sequence ID" value="SHI49444.1"/>
    <property type="molecule type" value="Genomic_DNA"/>
</dbReference>
<organism evidence="2 3">
    <name type="scientific">Mesonia phycicola</name>
    <dbReference type="NCBI Taxonomy" id="579105"/>
    <lineage>
        <taxon>Bacteria</taxon>
        <taxon>Pseudomonadati</taxon>
        <taxon>Bacteroidota</taxon>
        <taxon>Flavobacteriia</taxon>
        <taxon>Flavobacteriales</taxon>
        <taxon>Flavobacteriaceae</taxon>
        <taxon>Mesonia</taxon>
    </lineage>
</organism>
<gene>
    <name evidence="2" type="ORF">SAMN04488096_102109</name>
</gene>
<evidence type="ECO:0000313" key="3">
    <source>
        <dbReference type="Proteomes" id="UP000184225"/>
    </source>
</evidence>
<evidence type="ECO:0000313" key="2">
    <source>
        <dbReference type="EMBL" id="SHI49444.1"/>
    </source>
</evidence>
<sequence>MEKKIQNTFLTIAIIGFGPKGLFALERLIANLQSTKSKKRVHIHIYNRTSFFGSGDVYRTDQPDYLLMNYANYNISFKNKEIPHLQLPQLQEFLPWLTNKTNKTLEEIEYTYSSRKTVGEYLEYCLSMLLSNLPDNIRVTKHIATVVDIIPTKNEYQINTDKVEENSVVKEIMLTTGHFWNRHQIKPSTNSKKYIDFVYPVQEKLQHILNTETVAIKGIGLTFIDVVLALTEGRGGKFIKSNNTIKYIASGREPKVIYPYSRSGLPMIPRKGNTDKVTEFKFFTEDFVQQLLCKKSIDFQKDILPVIKKESLFIFYQTNFRNYNFDVELSDDLFPFKLQIEKFHQQYPEAQKFDCNFFINPFSNKETLSNKDILPYINFICDLVEENEETSPWLAVISSLRNMSVLFSKIYRFGGLSAMSHQKFDSQYFGLLNRLAYGPPVQNMRKIEALIKSKILDFSYARGSKIKENINGSFSIFNKKSTNYVDIHINATIPRAAKNQKRDGLFGKILNRGIISEFVNTNGTSYATGAVAINKKGQVIDNQGKINKHISCYGTPTEGITFDNDTLSNRKNNFSIYWAKHITEQLN</sequence>
<dbReference type="InterPro" id="IPR038732">
    <property type="entry name" value="HpyO/CreE_NAD-binding"/>
</dbReference>